<evidence type="ECO:0000313" key="13">
    <source>
        <dbReference type="EMBL" id="ACF07194.1"/>
    </source>
</evidence>
<dbReference type="SUPFAM" id="SSF52540">
    <property type="entry name" value="P-loop containing nucleoside triphosphate hydrolases"/>
    <property type="match status" value="2"/>
</dbReference>
<dbReference type="InterPro" id="IPR027417">
    <property type="entry name" value="P-loop_NTPase"/>
</dbReference>
<keyword evidence="4 11" id="KW-0677">Repeat</keyword>
<dbReference type="InterPro" id="IPR031166">
    <property type="entry name" value="G_ENGA"/>
</dbReference>
<dbReference type="FunFam" id="3.30.300.20:FF:000004">
    <property type="entry name" value="GTPase Der"/>
    <property type="match status" value="1"/>
</dbReference>
<comment type="function">
    <text evidence="8 9 11">GTPase that plays an essential role in the late steps of ribosome biogenesis.</text>
</comment>
<comment type="subunit">
    <text evidence="9">Associates with the 50S ribosomal subunit.</text>
</comment>
<organism evidence="13 14">
    <name type="scientific">Metamycoplasma arthritidis (strain 158L3-1)</name>
    <name type="common">Mycoplasma arthritidis</name>
    <dbReference type="NCBI Taxonomy" id="243272"/>
    <lineage>
        <taxon>Bacteria</taxon>
        <taxon>Bacillati</taxon>
        <taxon>Mycoplasmatota</taxon>
        <taxon>Mycoplasmoidales</taxon>
        <taxon>Metamycoplasmataceae</taxon>
        <taxon>Metamycoplasma</taxon>
    </lineage>
</organism>
<dbReference type="FunFam" id="3.40.50.300:FF:000057">
    <property type="entry name" value="GTPase Der"/>
    <property type="match status" value="1"/>
</dbReference>
<name>B3PME2_META1</name>
<evidence type="ECO:0000256" key="8">
    <source>
        <dbReference type="ARBA" id="ARBA00053470"/>
    </source>
</evidence>
<feature type="domain" description="EngA-type G" evidence="12">
    <location>
        <begin position="3"/>
        <end position="165"/>
    </location>
</feature>
<accession>B3PME2</accession>
<dbReference type="Pfam" id="PF01926">
    <property type="entry name" value="MMR_HSR1"/>
    <property type="match status" value="2"/>
</dbReference>
<dbReference type="PANTHER" id="PTHR43834:SF6">
    <property type="entry name" value="GTPASE DER"/>
    <property type="match status" value="1"/>
</dbReference>
<dbReference type="Pfam" id="PF14714">
    <property type="entry name" value="KH_dom-like"/>
    <property type="match status" value="1"/>
</dbReference>
<dbReference type="GO" id="GO:0005525">
    <property type="term" value="F:GTP binding"/>
    <property type="evidence" value="ECO:0007669"/>
    <property type="project" value="UniProtKB-UniRule"/>
</dbReference>
<evidence type="ECO:0000256" key="7">
    <source>
        <dbReference type="ARBA" id="ARBA00032345"/>
    </source>
</evidence>
<keyword evidence="14" id="KW-1185">Reference proteome</keyword>
<dbReference type="Gene3D" id="3.30.300.20">
    <property type="match status" value="1"/>
</dbReference>
<feature type="binding site" evidence="9">
    <location>
        <begin position="56"/>
        <end position="60"/>
    </location>
    <ligand>
        <name>GTP</name>
        <dbReference type="ChEBI" id="CHEBI:37565"/>
        <label>1</label>
    </ligand>
</feature>
<dbReference type="KEGG" id="mat:MARTH_orf303"/>
<dbReference type="SMART" id="SM00382">
    <property type="entry name" value="AAA"/>
    <property type="match status" value="2"/>
</dbReference>
<sequence>MKNAVAIIGKPNVGKSTFFNKLINKRKAIVYDRPGVTRDRIYDVVSWAGSTFTLIDTGGITIENDDFKEQIKIQAQVAIDEASVIVFLIDGRNSLTSEDFFVAELLRKSAKKVILAINKIENNNFDFDPLIYSLGFNKIFKISSIHGDGLGDLLDEIISSFDPKTAQESQVFKLALLGKTNVGKSTLLNTLSNEERSIVSDIAGTTRDAISSFIKINGEEFEVVDTAGIKRKSKLIDSIEHYSLIRAHAAIEEANLCLLVLDATDEVSHFHQNIIGIAYEQKKPMIVIVNKWDKIEKDTSTMDKFKKSLAKKLKFVDWAPIAFISAKNNQRINKLKDLILKVKDNIKRKITTNHLNELIMNVQLMRPASSINGKRLSITFAKQVEGSIPTFVLFVNDKKLAHFSYLRYLENQIRLNYDFSGTPIELILKNKNEK</sequence>
<dbReference type="PROSITE" id="PS51712">
    <property type="entry name" value="G_ENGA"/>
    <property type="match status" value="2"/>
</dbReference>
<dbReference type="GO" id="GO:0043022">
    <property type="term" value="F:ribosome binding"/>
    <property type="evidence" value="ECO:0007669"/>
    <property type="project" value="TreeGrafter"/>
</dbReference>
<dbReference type="FunFam" id="3.40.50.300:FF:000040">
    <property type="entry name" value="GTPase Der"/>
    <property type="match status" value="1"/>
</dbReference>
<feature type="binding site" evidence="9">
    <location>
        <begin position="9"/>
        <end position="16"/>
    </location>
    <ligand>
        <name>GTP</name>
        <dbReference type="ChEBI" id="CHEBI:37565"/>
        <label>1</label>
    </ligand>
</feature>
<evidence type="ECO:0000256" key="9">
    <source>
        <dbReference type="HAMAP-Rule" id="MF_00195"/>
    </source>
</evidence>
<evidence type="ECO:0000256" key="1">
    <source>
        <dbReference type="ARBA" id="ARBA00008279"/>
    </source>
</evidence>
<dbReference type="SMART" id="SM00173">
    <property type="entry name" value="RAS"/>
    <property type="match status" value="1"/>
</dbReference>
<dbReference type="NCBIfam" id="TIGR00231">
    <property type="entry name" value="small_GTP"/>
    <property type="match status" value="2"/>
</dbReference>
<dbReference type="InterPro" id="IPR003593">
    <property type="entry name" value="AAA+_ATPase"/>
</dbReference>
<evidence type="ECO:0000256" key="6">
    <source>
        <dbReference type="ARBA" id="ARBA00023134"/>
    </source>
</evidence>
<dbReference type="eggNOG" id="COG1160">
    <property type="taxonomic scope" value="Bacteria"/>
</dbReference>
<reference evidence="13 14" key="1">
    <citation type="journal article" date="2008" name="Infect. Immun.">
        <title>Genome of Mycoplasma arthritidis.</title>
        <authorList>
            <person name="Dybvig K."/>
            <person name="Zuhua C."/>
            <person name="Lao P."/>
            <person name="Jordan D.S."/>
            <person name="French C.T."/>
            <person name="Tu A.H."/>
            <person name="Loraine A.E."/>
        </authorList>
    </citation>
    <scope>NUCLEOTIDE SEQUENCE [LARGE SCALE GENOMIC DNA]</scope>
    <source>
        <strain evidence="13 14">158L3-1</strain>
    </source>
</reference>
<dbReference type="InterPro" id="IPR016484">
    <property type="entry name" value="GTPase_Der"/>
</dbReference>
<dbReference type="EMBL" id="CP001047">
    <property type="protein sequence ID" value="ACF07194.1"/>
    <property type="molecule type" value="Genomic_DNA"/>
</dbReference>
<evidence type="ECO:0000256" key="2">
    <source>
        <dbReference type="ARBA" id="ARBA00020953"/>
    </source>
</evidence>
<evidence type="ECO:0000256" key="4">
    <source>
        <dbReference type="ARBA" id="ARBA00022737"/>
    </source>
</evidence>
<evidence type="ECO:0000256" key="11">
    <source>
        <dbReference type="RuleBase" id="RU004481"/>
    </source>
</evidence>
<keyword evidence="5 9" id="KW-0547">Nucleotide-binding</keyword>
<keyword evidence="6 9" id="KW-0342">GTP-binding</keyword>
<comment type="similarity">
    <text evidence="1 9 10 11">Belongs to the TRAFAC class TrmE-Era-EngA-EngB-Septin-like GTPase superfamily. EngA (Der) GTPase family.</text>
</comment>
<dbReference type="InterPro" id="IPR015946">
    <property type="entry name" value="KH_dom-like_a/b"/>
</dbReference>
<dbReference type="PANTHER" id="PTHR43834">
    <property type="entry name" value="GTPASE DER"/>
    <property type="match status" value="1"/>
</dbReference>
<feature type="binding site" evidence="9">
    <location>
        <begin position="178"/>
        <end position="185"/>
    </location>
    <ligand>
        <name>GTP</name>
        <dbReference type="ChEBI" id="CHEBI:37565"/>
        <label>2</label>
    </ligand>
</feature>
<dbReference type="CDD" id="cd01894">
    <property type="entry name" value="EngA1"/>
    <property type="match status" value="1"/>
</dbReference>
<proteinExistence type="inferred from homology"/>
<dbReference type="InterPro" id="IPR005225">
    <property type="entry name" value="Small_GTP-bd"/>
</dbReference>
<dbReference type="Gene3D" id="3.40.50.300">
    <property type="entry name" value="P-loop containing nucleotide triphosphate hydrolases"/>
    <property type="match status" value="2"/>
</dbReference>
<feature type="domain" description="EngA-type G" evidence="12">
    <location>
        <begin position="172"/>
        <end position="347"/>
    </location>
</feature>
<protein>
    <recommendedName>
        <fullName evidence="2 9">GTPase Der</fullName>
    </recommendedName>
    <alternativeName>
        <fullName evidence="7 9">GTP-binding protein EngA</fullName>
    </alternativeName>
</protein>
<dbReference type="CDD" id="cd01895">
    <property type="entry name" value="EngA2"/>
    <property type="match status" value="1"/>
</dbReference>
<feature type="binding site" evidence="9">
    <location>
        <begin position="225"/>
        <end position="229"/>
    </location>
    <ligand>
        <name>GTP</name>
        <dbReference type="ChEBI" id="CHEBI:37565"/>
        <label>2</label>
    </ligand>
</feature>
<dbReference type="RefSeq" id="WP_012498151.1">
    <property type="nucleotide sequence ID" value="NC_011025.1"/>
</dbReference>
<dbReference type="Proteomes" id="UP000008812">
    <property type="component" value="Chromosome"/>
</dbReference>
<feature type="binding site" evidence="9">
    <location>
        <begin position="118"/>
        <end position="121"/>
    </location>
    <ligand>
        <name>GTP</name>
        <dbReference type="ChEBI" id="CHEBI:37565"/>
        <label>1</label>
    </ligand>
</feature>
<evidence type="ECO:0000256" key="3">
    <source>
        <dbReference type="ARBA" id="ARBA00022517"/>
    </source>
</evidence>
<dbReference type="PIRSF" id="PIRSF006485">
    <property type="entry name" value="GTP-binding_EngA"/>
    <property type="match status" value="1"/>
</dbReference>
<dbReference type="NCBIfam" id="TIGR03594">
    <property type="entry name" value="GTPase_EngA"/>
    <property type="match status" value="1"/>
</dbReference>
<dbReference type="GO" id="GO:0042254">
    <property type="term" value="P:ribosome biogenesis"/>
    <property type="evidence" value="ECO:0007669"/>
    <property type="project" value="UniProtKB-KW"/>
</dbReference>
<dbReference type="HOGENOM" id="CLU_016077_6_2_14"/>
<gene>
    <name evidence="13" type="primary">engA</name>
    <name evidence="9" type="synonym">der</name>
    <name evidence="13" type="ordered locus">MARTH_orf303</name>
</gene>
<dbReference type="AlphaFoldDB" id="B3PME2"/>
<dbReference type="InterPro" id="IPR032859">
    <property type="entry name" value="KH_dom-like"/>
</dbReference>
<dbReference type="InterPro" id="IPR006073">
    <property type="entry name" value="GTP-bd"/>
</dbReference>
<dbReference type="HAMAP" id="MF_00195">
    <property type="entry name" value="GTPase_Der"/>
    <property type="match status" value="1"/>
</dbReference>
<feature type="binding site" evidence="9">
    <location>
        <begin position="290"/>
        <end position="293"/>
    </location>
    <ligand>
        <name>GTP</name>
        <dbReference type="ChEBI" id="CHEBI:37565"/>
        <label>2</label>
    </ligand>
</feature>
<evidence type="ECO:0000256" key="10">
    <source>
        <dbReference type="PROSITE-ProRule" id="PRU01049"/>
    </source>
</evidence>
<keyword evidence="3 9" id="KW-0690">Ribosome biogenesis</keyword>
<dbReference type="STRING" id="243272.MARTH_orf303"/>
<evidence type="ECO:0000313" key="14">
    <source>
        <dbReference type="Proteomes" id="UP000008812"/>
    </source>
</evidence>
<evidence type="ECO:0000259" key="12">
    <source>
        <dbReference type="PROSITE" id="PS51712"/>
    </source>
</evidence>
<evidence type="ECO:0000256" key="5">
    <source>
        <dbReference type="ARBA" id="ARBA00022741"/>
    </source>
</evidence>